<feature type="non-terminal residue" evidence="1">
    <location>
        <position position="126"/>
    </location>
</feature>
<dbReference type="EMBL" id="JAFBMS010000426">
    <property type="protein sequence ID" value="KAG9330917.1"/>
    <property type="molecule type" value="Genomic_DNA"/>
</dbReference>
<accession>A0A8T2N2Y0</accession>
<name>A0A8T2N2Y0_9TELE</name>
<dbReference type="Proteomes" id="UP000824540">
    <property type="component" value="Unassembled WGS sequence"/>
</dbReference>
<organism evidence="1 2">
    <name type="scientific">Albula glossodonta</name>
    <name type="common">roundjaw bonefish</name>
    <dbReference type="NCBI Taxonomy" id="121402"/>
    <lineage>
        <taxon>Eukaryota</taxon>
        <taxon>Metazoa</taxon>
        <taxon>Chordata</taxon>
        <taxon>Craniata</taxon>
        <taxon>Vertebrata</taxon>
        <taxon>Euteleostomi</taxon>
        <taxon>Actinopterygii</taxon>
        <taxon>Neopterygii</taxon>
        <taxon>Teleostei</taxon>
        <taxon>Albuliformes</taxon>
        <taxon>Albulidae</taxon>
        <taxon>Albula</taxon>
    </lineage>
</organism>
<protein>
    <submittedName>
        <fullName evidence="1">Uncharacterized protein</fullName>
    </submittedName>
</protein>
<evidence type="ECO:0000313" key="1">
    <source>
        <dbReference type="EMBL" id="KAG9330917.1"/>
    </source>
</evidence>
<dbReference type="AlphaFoldDB" id="A0A8T2N2Y0"/>
<sequence length="126" mass="14229">MTTEQAASDTGKVQFRDVAVRKLKFLEGQNEEVLKTHSSDRVASKQLAHDEAMFPLPVKSEEILSAITEQQPGRVLATIGRAIPTMEDFKSLCPPKKEHSWLTDEVIVVNTRVMQVAEERLFKYTT</sequence>
<comment type="caution">
    <text evidence="1">The sequence shown here is derived from an EMBL/GenBank/DDBJ whole genome shotgun (WGS) entry which is preliminary data.</text>
</comment>
<evidence type="ECO:0000313" key="2">
    <source>
        <dbReference type="Proteomes" id="UP000824540"/>
    </source>
</evidence>
<reference evidence="1" key="1">
    <citation type="thesis" date="2021" institute="BYU ScholarsArchive" country="Provo, UT, USA">
        <title>Applications of and Algorithms for Genome Assembly and Genomic Analyses with an Emphasis on Marine Teleosts.</title>
        <authorList>
            <person name="Pickett B.D."/>
        </authorList>
    </citation>
    <scope>NUCLEOTIDE SEQUENCE</scope>
    <source>
        <strain evidence="1">HI-2016</strain>
    </source>
</reference>
<keyword evidence="2" id="KW-1185">Reference proteome</keyword>
<gene>
    <name evidence="1" type="ORF">JZ751_021626</name>
</gene>
<proteinExistence type="predicted"/>